<proteinExistence type="predicted"/>
<name>A0ABQ1S9A9_9BURK</name>
<organism evidence="1 2">
    <name type="scientific">Caballeronia grimmiae</name>
    <dbReference type="NCBI Taxonomy" id="1071679"/>
    <lineage>
        <taxon>Bacteria</taxon>
        <taxon>Pseudomonadati</taxon>
        <taxon>Pseudomonadota</taxon>
        <taxon>Betaproteobacteria</taxon>
        <taxon>Burkholderiales</taxon>
        <taxon>Burkholderiaceae</taxon>
        <taxon>Caballeronia</taxon>
    </lineage>
</organism>
<dbReference type="EMBL" id="BMEG01000014">
    <property type="protein sequence ID" value="GGD94625.1"/>
    <property type="molecule type" value="Genomic_DNA"/>
</dbReference>
<keyword evidence="2" id="KW-1185">Reference proteome</keyword>
<reference evidence="2" key="1">
    <citation type="journal article" date="2019" name="Int. J. Syst. Evol. Microbiol.">
        <title>The Global Catalogue of Microorganisms (GCM) 10K type strain sequencing project: providing services to taxonomists for standard genome sequencing and annotation.</title>
        <authorList>
            <consortium name="The Broad Institute Genomics Platform"/>
            <consortium name="The Broad Institute Genome Sequencing Center for Infectious Disease"/>
            <person name="Wu L."/>
            <person name="Ma J."/>
        </authorList>
    </citation>
    <scope>NUCLEOTIDE SEQUENCE [LARGE SCALE GENOMIC DNA]</scope>
    <source>
        <strain evidence="2">CGMCC 1.11013</strain>
    </source>
</reference>
<accession>A0ABQ1S9A9</accession>
<evidence type="ECO:0000313" key="1">
    <source>
        <dbReference type="EMBL" id="GGD94625.1"/>
    </source>
</evidence>
<sequence length="51" mass="5902">MTFDWMEVMSMRAPRRNGMDEAKKKALCVRRRDRANMGDAENSGVLVTRRG</sequence>
<gene>
    <name evidence="1" type="ORF">GCM10010985_56630</name>
</gene>
<dbReference type="Proteomes" id="UP000597138">
    <property type="component" value="Unassembled WGS sequence"/>
</dbReference>
<comment type="caution">
    <text evidence="1">The sequence shown here is derived from an EMBL/GenBank/DDBJ whole genome shotgun (WGS) entry which is preliminary data.</text>
</comment>
<evidence type="ECO:0000313" key="2">
    <source>
        <dbReference type="Proteomes" id="UP000597138"/>
    </source>
</evidence>
<protein>
    <submittedName>
        <fullName evidence="1">Uncharacterized protein</fullName>
    </submittedName>
</protein>